<dbReference type="InterPro" id="IPR036259">
    <property type="entry name" value="MFS_trans_sf"/>
</dbReference>
<dbReference type="Pfam" id="PF00083">
    <property type="entry name" value="Sugar_tr"/>
    <property type="match status" value="1"/>
</dbReference>
<dbReference type="FunFam" id="1.20.1250.20:FF:000134">
    <property type="entry name" value="MFS sugar transporter protein"/>
    <property type="match status" value="1"/>
</dbReference>
<evidence type="ECO:0000313" key="10">
    <source>
        <dbReference type="EMBL" id="QIX02404.1"/>
    </source>
</evidence>
<feature type="transmembrane region" description="Helical" evidence="8">
    <location>
        <begin position="356"/>
        <end position="378"/>
    </location>
</feature>
<evidence type="ECO:0000256" key="4">
    <source>
        <dbReference type="ARBA" id="ARBA00022692"/>
    </source>
</evidence>
<keyword evidence="6 8" id="KW-0472">Membrane</keyword>
<feature type="transmembrane region" description="Helical" evidence="8">
    <location>
        <begin position="35"/>
        <end position="57"/>
    </location>
</feature>
<dbReference type="OrthoDB" id="6133115at2759"/>
<comment type="subcellular location">
    <subcellularLocation>
        <location evidence="1">Membrane</location>
        <topology evidence="1">Multi-pass membrane protein</topology>
    </subcellularLocation>
</comment>
<evidence type="ECO:0000259" key="9">
    <source>
        <dbReference type="PROSITE" id="PS50850"/>
    </source>
</evidence>
<evidence type="ECO:0000256" key="3">
    <source>
        <dbReference type="ARBA" id="ARBA00022448"/>
    </source>
</evidence>
<dbReference type="AlphaFoldDB" id="A0A6H0Y5V8"/>
<organism evidence="10 11">
    <name type="scientific">Peltaster fructicola</name>
    <dbReference type="NCBI Taxonomy" id="286661"/>
    <lineage>
        <taxon>Eukaryota</taxon>
        <taxon>Fungi</taxon>
        <taxon>Dikarya</taxon>
        <taxon>Ascomycota</taxon>
        <taxon>Pezizomycotina</taxon>
        <taxon>Dothideomycetes</taxon>
        <taxon>Dothideomycetes incertae sedis</taxon>
        <taxon>Peltaster</taxon>
    </lineage>
</organism>
<evidence type="ECO:0000256" key="6">
    <source>
        <dbReference type="ARBA" id="ARBA00023136"/>
    </source>
</evidence>
<dbReference type="PANTHER" id="PTHR48022">
    <property type="entry name" value="PLASTIDIC GLUCOSE TRANSPORTER 4"/>
    <property type="match status" value="1"/>
</dbReference>
<dbReference type="PANTHER" id="PTHR48022:SF64">
    <property type="entry name" value="MAJOR FACILITATOR SUPERFAMILY (MFS) PROFILE DOMAIN-CONTAINING PROTEIN"/>
    <property type="match status" value="1"/>
</dbReference>
<feature type="transmembrane region" description="Helical" evidence="8">
    <location>
        <begin position="331"/>
        <end position="349"/>
    </location>
</feature>
<dbReference type="GO" id="GO:0005351">
    <property type="term" value="F:carbohydrate:proton symporter activity"/>
    <property type="evidence" value="ECO:0007669"/>
    <property type="project" value="TreeGrafter"/>
</dbReference>
<feature type="transmembrane region" description="Helical" evidence="8">
    <location>
        <begin position="426"/>
        <end position="443"/>
    </location>
</feature>
<keyword evidence="3 7" id="KW-0813">Transport</keyword>
<dbReference type="InterPro" id="IPR005829">
    <property type="entry name" value="Sugar_transporter_CS"/>
</dbReference>
<dbReference type="Proteomes" id="UP000503462">
    <property type="component" value="Chromosome 5"/>
</dbReference>
<feature type="transmembrane region" description="Helical" evidence="8">
    <location>
        <begin position="77"/>
        <end position="96"/>
    </location>
</feature>
<reference evidence="10 11" key="1">
    <citation type="journal article" date="2016" name="Sci. Rep.">
        <title>Peltaster fructicola genome reveals evolution from an invasive phytopathogen to an ectophytic parasite.</title>
        <authorList>
            <person name="Xu C."/>
            <person name="Chen H."/>
            <person name="Gleason M.L."/>
            <person name="Xu J.R."/>
            <person name="Liu H."/>
            <person name="Zhang R."/>
            <person name="Sun G."/>
        </authorList>
    </citation>
    <scope>NUCLEOTIDE SEQUENCE [LARGE SCALE GENOMIC DNA]</scope>
    <source>
        <strain evidence="10 11">LNHT1506</strain>
    </source>
</reference>
<dbReference type="SUPFAM" id="SSF103473">
    <property type="entry name" value="MFS general substrate transporter"/>
    <property type="match status" value="1"/>
</dbReference>
<dbReference type="InterPro" id="IPR020846">
    <property type="entry name" value="MFS_dom"/>
</dbReference>
<proteinExistence type="inferred from homology"/>
<evidence type="ECO:0000313" key="11">
    <source>
        <dbReference type="Proteomes" id="UP000503462"/>
    </source>
</evidence>
<dbReference type="PROSITE" id="PS00216">
    <property type="entry name" value="SUGAR_TRANSPORT_1"/>
    <property type="match status" value="1"/>
</dbReference>
<evidence type="ECO:0000256" key="5">
    <source>
        <dbReference type="ARBA" id="ARBA00022989"/>
    </source>
</evidence>
<sequence length="532" mass="58193">MGVPKKAVTHSGNEIYKTLSNNVNPRWIKDPGLRALNLSIAMMFASAAANGYDGTLINGLLSNSQFKANLGDISSELLGIITAGLSLGGTPIFIPASYLGDYLGRRKTVAIGASLMLMASVIQAATSGPYAFLGTRIMMGIGLAFSQISAPPLTTELAHPKHRGNITNMFQAIWYWGAILCACITLGTLYVNSTWSWRIPCLLQLFFPALQLVGLLFVPESPRWLISKDRHAEALQILATYHANGQVDDELVQFEYQEICETLEMERLGGKRASGWSAFLRTSGNRHRFFICIITGFMINWAGNGIVSYYLSPILDTVGITDPVSQNCINLGLQCWNAILAAMGALAAERYGRRPLWLLSASGMLFSLGIVTALSATFAQQGNTAAGTAVVPMLYIFFGFYDIAFTPLSISYIVEILPFHLRAKGLSANLTAVFGANFFNQYVNPIALASIHWRLYFLYIGTLSAMIPIIYFFFPETKGRTLEEIATVFDGSAAEPDIFRRASIAVAETGSAREEVIRTAQSFVKIEQDSLR</sequence>
<dbReference type="InterPro" id="IPR003663">
    <property type="entry name" value="Sugar/inositol_transpt"/>
</dbReference>
<feature type="transmembrane region" description="Helical" evidence="8">
    <location>
        <begin position="455"/>
        <end position="474"/>
    </location>
</feature>
<dbReference type="PROSITE" id="PS50850">
    <property type="entry name" value="MFS"/>
    <property type="match status" value="1"/>
</dbReference>
<evidence type="ECO:0000256" key="8">
    <source>
        <dbReference type="SAM" id="Phobius"/>
    </source>
</evidence>
<dbReference type="NCBIfam" id="TIGR00879">
    <property type="entry name" value="SP"/>
    <property type="match status" value="1"/>
</dbReference>
<feature type="transmembrane region" description="Helical" evidence="8">
    <location>
        <begin position="289"/>
        <end position="311"/>
    </location>
</feature>
<feature type="transmembrane region" description="Helical" evidence="8">
    <location>
        <begin position="390"/>
        <end position="414"/>
    </location>
</feature>
<name>A0A6H0Y5V8_9PEZI</name>
<protein>
    <recommendedName>
        <fullName evidence="9">Major facilitator superfamily (MFS) profile domain-containing protein</fullName>
    </recommendedName>
</protein>
<feature type="transmembrane region" description="Helical" evidence="8">
    <location>
        <begin position="131"/>
        <end position="151"/>
    </location>
</feature>
<evidence type="ECO:0000256" key="7">
    <source>
        <dbReference type="RuleBase" id="RU003346"/>
    </source>
</evidence>
<dbReference type="GO" id="GO:0016020">
    <property type="term" value="C:membrane"/>
    <property type="evidence" value="ECO:0007669"/>
    <property type="project" value="UniProtKB-SubCell"/>
</dbReference>
<dbReference type="InterPro" id="IPR050360">
    <property type="entry name" value="MFS_Sugar_Transporters"/>
</dbReference>
<feature type="domain" description="Major facilitator superfamily (MFS) profile" evidence="9">
    <location>
        <begin position="39"/>
        <end position="478"/>
    </location>
</feature>
<feature type="transmembrane region" description="Helical" evidence="8">
    <location>
        <begin position="172"/>
        <end position="191"/>
    </location>
</feature>
<evidence type="ECO:0000256" key="2">
    <source>
        <dbReference type="ARBA" id="ARBA00010992"/>
    </source>
</evidence>
<evidence type="ECO:0000256" key="1">
    <source>
        <dbReference type="ARBA" id="ARBA00004141"/>
    </source>
</evidence>
<keyword evidence="4 8" id="KW-0812">Transmembrane</keyword>
<dbReference type="EMBL" id="CP051143">
    <property type="protein sequence ID" value="QIX02404.1"/>
    <property type="molecule type" value="Genomic_DNA"/>
</dbReference>
<keyword evidence="5 8" id="KW-1133">Transmembrane helix</keyword>
<gene>
    <name evidence="10" type="ORF">AMS68_007921</name>
</gene>
<feature type="transmembrane region" description="Helical" evidence="8">
    <location>
        <begin position="108"/>
        <end position="125"/>
    </location>
</feature>
<dbReference type="Gene3D" id="1.20.1250.20">
    <property type="entry name" value="MFS general substrate transporter like domains"/>
    <property type="match status" value="1"/>
</dbReference>
<dbReference type="InterPro" id="IPR005828">
    <property type="entry name" value="MFS_sugar_transport-like"/>
</dbReference>
<feature type="transmembrane region" description="Helical" evidence="8">
    <location>
        <begin position="197"/>
        <end position="218"/>
    </location>
</feature>
<keyword evidence="11" id="KW-1185">Reference proteome</keyword>
<comment type="similarity">
    <text evidence="2 7">Belongs to the major facilitator superfamily. Sugar transporter (TC 2.A.1.1) family.</text>
</comment>
<accession>A0A6H0Y5V8</accession>